<dbReference type="Proteomes" id="UP000515121">
    <property type="component" value="Unplaced"/>
</dbReference>
<dbReference type="PANTHER" id="PTHR36378:SF1">
    <property type="entry name" value="COTTON FIBER PROTEIN"/>
    <property type="match status" value="1"/>
</dbReference>
<reference evidence="3" key="1">
    <citation type="submission" date="2025-08" db="UniProtKB">
        <authorList>
            <consortium name="RefSeq"/>
        </authorList>
    </citation>
    <scope>IDENTIFICATION</scope>
    <source>
        <tissue evidence="3">Fruit stalk</tissue>
    </source>
</reference>
<evidence type="ECO:0000313" key="2">
    <source>
        <dbReference type="Proteomes" id="UP000515121"/>
    </source>
</evidence>
<dbReference type="RefSeq" id="XP_022759675.1">
    <property type="nucleotide sequence ID" value="XM_022903940.1"/>
</dbReference>
<dbReference type="PANTHER" id="PTHR36378">
    <property type="entry name" value="COTTON FIBER PROTEIN"/>
    <property type="match status" value="1"/>
</dbReference>
<evidence type="ECO:0000256" key="1">
    <source>
        <dbReference type="SAM" id="MobiDB-lite"/>
    </source>
</evidence>
<dbReference type="GeneID" id="111306040"/>
<dbReference type="OrthoDB" id="1926607at2759"/>
<name>A0A6P6A4L5_DURZI</name>
<keyword evidence="2" id="KW-1185">Reference proteome</keyword>
<organism evidence="2 3">
    <name type="scientific">Durio zibethinus</name>
    <name type="common">Durian</name>
    <dbReference type="NCBI Taxonomy" id="66656"/>
    <lineage>
        <taxon>Eukaryota</taxon>
        <taxon>Viridiplantae</taxon>
        <taxon>Streptophyta</taxon>
        <taxon>Embryophyta</taxon>
        <taxon>Tracheophyta</taxon>
        <taxon>Spermatophyta</taxon>
        <taxon>Magnoliopsida</taxon>
        <taxon>eudicotyledons</taxon>
        <taxon>Gunneridae</taxon>
        <taxon>Pentapetalae</taxon>
        <taxon>rosids</taxon>
        <taxon>malvids</taxon>
        <taxon>Malvales</taxon>
        <taxon>Malvaceae</taxon>
        <taxon>Helicteroideae</taxon>
        <taxon>Durio</taxon>
    </lineage>
</organism>
<dbReference type="AlphaFoldDB" id="A0A6P6A4L5"/>
<protein>
    <submittedName>
        <fullName evidence="3">Uncharacterized protein LOC111306040</fullName>
    </submittedName>
</protein>
<dbReference type="InterPro" id="IPR008480">
    <property type="entry name" value="DUF761_pln"/>
</dbReference>
<gene>
    <name evidence="3" type="primary">LOC111306040</name>
</gene>
<dbReference type="KEGG" id="dzi:111306040"/>
<accession>A0A6P6A4L5</accession>
<sequence length="198" mass="22036">MEGISETSISRDKNIAPDDQNGLPMLKKRKRSAVMHLLKVALCMLRLKSSKSKSKSIQVNLASKFSWEDLIGSMRPMHLQSDQSPPPDIEGKASIMPEPESLPVGEQTEEAITPPLSPVAYVSSQSSAFSISSYGSVSDMSQYESPFNLQEIHVMKPCKETTEEECGYDDDGGDEMIDAKAEEFIAHFYEQMRLQNLN</sequence>
<dbReference type="Pfam" id="PF05553">
    <property type="entry name" value="DUF761"/>
    <property type="match status" value="1"/>
</dbReference>
<feature type="region of interest" description="Disordered" evidence="1">
    <location>
        <begin position="1"/>
        <end position="24"/>
    </location>
</feature>
<evidence type="ECO:0000313" key="3">
    <source>
        <dbReference type="RefSeq" id="XP_022759675.1"/>
    </source>
</evidence>
<proteinExistence type="predicted"/>